<dbReference type="EMBL" id="KQ427883">
    <property type="protein sequence ID" value="KOF66641.1"/>
    <property type="molecule type" value="Genomic_DNA"/>
</dbReference>
<name>A0A0L8FPL5_OCTBM</name>
<reference evidence="1" key="1">
    <citation type="submission" date="2015-07" db="EMBL/GenBank/DDBJ databases">
        <title>MeaNS - Measles Nucleotide Surveillance Program.</title>
        <authorList>
            <person name="Tran T."/>
            <person name="Druce J."/>
        </authorList>
    </citation>
    <scope>NUCLEOTIDE SEQUENCE</scope>
    <source>
        <strain evidence="1">UCB-OBI-ISO-001</strain>
        <tissue evidence="1">Gonad</tissue>
    </source>
</reference>
<evidence type="ECO:0000313" key="1">
    <source>
        <dbReference type="EMBL" id="KOF66641.1"/>
    </source>
</evidence>
<protein>
    <submittedName>
        <fullName evidence="1">Uncharacterized protein</fullName>
    </submittedName>
</protein>
<dbReference type="AlphaFoldDB" id="A0A0L8FPL5"/>
<proteinExistence type="predicted"/>
<accession>A0A0L8FPL5</accession>
<organism evidence="1">
    <name type="scientific">Octopus bimaculoides</name>
    <name type="common">California two-spotted octopus</name>
    <dbReference type="NCBI Taxonomy" id="37653"/>
    <lineage>
        <taxon>Eukaryota</taxon>
        <taxon>Metazoa</taxon>
        <taxon>Spiralia</taxon>
        <taxon>Lophotrochozoa</taxon>
        <taxon>Mollusca</taxon>
        <taxon>Cephalopoda</taxon>
        <taxon>Coleoidea</taxon>
        <taxon>Octopodiformes</taxon>
        <taxon>Octopoda</taxon>
        <taxon>Incirrata</taxon>
        <taxon>Octopodidae</taxon>
        <taxon>Octopus</taxon>
    </lineage>
</organism>
<sequence length="51" mass="5940">MWACNKRPSLKYNFKLDPFTIGMRHASYTSSIYCKIKSTNKSGLHQDKPMD</sequence>
<gene>
    <name evidence="1" type="ORF">OCBIM_22011733mg</name>
</gene>